<dbReference type="Pfam" id="PF13646">
    <property type="entry name" value="HEAT_2"/>
    <property type="match status" value="1"/>
</dbReference>
<dbReference type="Gene3D" id="3.40.50.1820">
    <property type="entry name" value="alpha/beta hydrolase"/>
    <property type="match status" value="1"/>
</dbReference>
<evidence type="ECO:0000256" key="1">
    <source>
        <dbReference type="SAM" id="MobiDB-lite"/>
    </source>
</evidence>
<dbReference type="SMART" id="SM00567">
    <property type="entry name" value="EZ_HEAT"/>
    <property type="match status" value="6"/>
</dbReference>
<dbReference type="InterPro" id="IPR003140">
    <property type="entry name" value="PLipase/COase/thioEstase"/>
</dbReference>
<dbReference type="RefSeq" id="WP_213500033.1">
    <property type="nucleotide sequence ID" value="NZ_CP074694.1"/>
</dbReference>
<dbReference type="AlphaFoldDB" id="A0A8E6BAF8"/>
<gene>
    <name evidence="3" type="ORF">KIH39_12775</name>
</gene>
<feature type="domain" description="Phospholipase/carboxylesterase/thioesterase" evidence="2">
    <location>
        <begin position="471"/>
        <end position="606"/>
    </location>
</feature>
<dbReference type="Pfam" id="PF02230">
    <property type="entry name" value="Abhydrolase_2"/>
    <property type="match status" value="1"/>
</dbReference>
<dbReference type="SUPFAM" id="SSF53474">
    <property type="entry name" value="alpha/beta-Hydrolases"/>
    <property type="match status" value="1"/>
</dbReference>
<reference evidence="3" key="1">
    <citation type="submission" date="2021-05" db="EMBL/GenBank/DDBJ databases">
        <title>Complete genome sequence of the cellulolytic planctomycete Telmatocola sphagniphila SP2T and characterization of the first cellulase from planctomycetes.</title>
        <authorList>
            <person name="Rakitin A.L."/>
            <person name="Beletsky A.V."/>
            <person name="Naumoff D.G."/>
            <person name="Kulichevskaya I.S."/>
            <person name="Mardanov A.V."/>
            <person name="Ravin N.V."/>
            <person name="Dedysh S.N."/>
        </authorList>
    </citation>
    <scope>NUCLEOTIDE SEQUENCE</scope>
    <source>
        <strain evidence="3">SP2T</strain>
    </source>
</reference>
<sequence length="610" mass="66667">MRAVFLSLLCLQLVFPVRLRADDEPVVNGLKKSEWIKLLDDPKLRNRRAAVVALGIIGPLHKGVVPALAHALRDKEMAVRNEAIQILSGMDRKDLHDLVPDFADLLKDDPNTAIRQQTANLLGRIGPEAKPALNRLIIATNDKELSVRIAATEAIGKIGPDAHEAVTNLLPLLKDKEASIRLAAVFSLGRIGLDNDAQIETLTKLLSGDSSADVRKEVARSIGMLEIQGKSAIPSLTKSLKTEQVAEVRQQIALALGKIGPDILTQKDALLIALKSDSDKTVRLFLLRSLSSSMSENLVSILPDLTQLLKVDPEGEIRLAIIQEISNMGVAARSALPALIQAQQDVQIAVRDAARATIKKIQDAIAKMPKENAGTSKSSAAKPPEDPNAPTQDLKIGDDPKKRYFLIGPKPAEKDQKMGLLIVLPGGTGDESFLPFVKSLFKDSLPKNFLIAQLVAPKWTEKQEIVWPTRKLPASDMKFATEEFIQEVITDVEKKFQIDPERVLTLSWSSGGPAAYFASLSSKKIKGSLIAMSVFKPELLPQLSNAKGHRYYLLHSPDDETCPYPMAKKAQQDLTAQGAKVELVDYEGMHGWPSNALELIHDGLNKLLSK</sequence>
<dbReference type="GO" id="GO:0016787">
    <property type="term" value="F:hydrolase activity"/>
    <property type="evidence" value="ECO:0007669"/>
    <property type="project" value="InterPro"/>
</dbReference>
<dbReference type="Proteomes" id="UP000676194">
    <property type="component" value="Chromosome"/>
</dbReference>
<evidence type="ECO:0000313" key="3">
    <source>
        <dbReference type="EMBL" id="QVL34741.1"/>
    </source>
</evidence>
<dbReference type="KEGG" id="tsph:KIH39_12775"/>
<dbReference type="InterPro" id="IPR016024">
    <property type="entry name" value="ARM-type_fold"/>
</dbReference>
<dbReference type="GO" id="GO:0016491">
    <property type="term" value="F:oxidoreductase activity"/>
    <property type="evidence" value="ECO:0007669"/>
    <property type="project" value="TreeGrafter"/>
</dbReference>
<dbReference type="InterPro" id="IPR029058">
    <property type="entry name" value="AB_hydrolase_fold"/>
</dbReference>
<protein>
    <submittedName>
        <fullName evidence="3">HEAT repeat domain-containing protein</fullName>
    </submittedName>
</protein>
<accession>A0A8E6BAF8</accession>
<evidence type="ECO:0000313" key="4">
    <source>
        <dbReference type="Proteomes" id="UP000676194"/>
    </source>
</evidence>
<dbReference type="Gene3D" id="1.25.10.10">
    <property type="entry name" value="Leucine-rich Repeat Variant"/>
    <property type="match status" value="3"/>
</dbReference>
<keyword evidence="4" id="KW-1185">Reference proteome</keyword>
<dbReference type="InterPro" id="IPR004155">
    <property type="entry name" value="PBS_lyase_HEAT"/>
</dbReference>
<dbReference type="PANTHER" id="PTHR12697">
    <property type="entry name" value="PBS LYASE HEAT-LIKE PROTEIN"/>
    <property type="match status" value="1"/>
</dbReference>
<proteinExistence type="predicted"/>
<feature type="region of interest" description="Disordered" evidence="1">
    <location>
        <begin position="369"/>
        <end position="398"/>
    </location>
</feature>
<dbReference type="InterPro" id="IPR011989">
    <property type="entry name" value="ARM-like"/>
</dbReference>
<dbReference type="EMBL" id="CP074694">
    <property type="protein sequence ID" value="QVL34741.1"/>
    <property type="molecule type" value="Genomic_DNA"/>
</dbReference>
<dbReference type="SUPFAM" id="SSF48371">
    <property type="entry name" value="ARM repeat"/>
    <property type="match status" value="1"/>
</dbReference>
<dbReference type="PANTHER" id="PTHR12697:SF5">
    <property type="entry name" value="DEOXYHYPUSINE HYDROXYLASE"/>
    <property type="match status" value="1"/>
</dbReference>
<name>A0A8E6BAF8_9BACT</name>
<organism evidence="3 4">
    <name type="scientific">Telmatocola sphagniphila</name>
    <dbReference type="NCBI Taxonomy" id="1123043"/>
    <lineage>
        <taxon>Bacteria</taxon>
        <taxon>Pseudomonadati</taxon>
        <taxon>Planctomycetota</taxon>
        <taxon>Planctomycetia</taxon>
        <taxon>Gemmatales</taxon>
        <taxon>Gemmataceae</taxon>
    </lineage>
</organism>
<evidence type="ECO:0000259" key="2">
    <source>
        <dbReference type="Pfam" id="PF02230"/>
    </source>
</evidence>